<dbReference type="AlphaFoldDB" id="A0AAE9KZH3"/>
<sequence>MSNAHLSPKVVEKLNHSDKQRIEYICSPRWIGYPQAEQILAKLEDLLVYPPQHRMPNMLLVGDTNNGKTMLVSRFLSKHPAHDNPNGNHIIAPVILIQAPPIPDESRLYNTILDLLYAPYKAHDRADKKLAQVLYLLKCIQTKVLIIDEIHHILAGNLNKQRAFLNVIKYLGNELQIPIVGVGIKDAYRAIQMDTQLANRFEPAVLPRWELDKNFLRLLMSFERMLPLKQPSNLHERELASKLYSMSEGYIGELSRLLTRMAVLAVQQQTECITLKMLQTSNWIVPSERKRQLDKLT</sequence>
<accession>A0AAE9KZH3</accession>
<evidence type="ECO:0000313" key="2">
    <source>
        <dbReference type="Proteomes" id="UP001056819"/>
    </source>
</evidence>
<dbReference type="PANTHER" id="PTHR35894:SF1">
    <property type="entry name" value="PHOSPHORIBULOKINASE _ URIDINE KINASE FAMILY"/>
    <property type="match status" value="1"/>
</dbReference>
<proteinExistence type="predicted"/>
<dbReference type="InterPro" id="IPR008868">
    <property type="entry name" value="TniB"/>
</dbReference>
<organism evidence="1 2">
    <name type="scientific">Conchiformibius steedae DSM 2580</name>
    <dbReference type="NCBI Taxonomy" id="1121352"/>
    <lineage>
        <taxon>Bacteria</taxon>
        <taxon>Pseudomonadati</taxon>
        <taxon>Pseudomonadota</taxon>
        <taxon>Betaproteobacteria</taxon>
        <taxon>Neisseriales</taxon>
        <taxon>Neisseriaceae</taxon>
        <taxon>Conchiformibius</taxon>
    </lineage>
</organism>
<dbReference type="Gene3D" id="3.40.50.300">
    <property type="entry name" value="P-loop containing nucleotide triphosphate hydrolases"/>
    <property type="match status" value="1"/>
</dbReference>
<name>A0AAE9KZH3_9NEIS</name>
<dbReference type="Pfam" id="PF05621">
    <property type="entry name" value="TniB"/>
    <property type="match status" value="1"/>
</dbReference>
<evidence type="ECO:0000313" key="1">
    <source>
        <dbReference type="EMBL" id="URD66865.1"/>
    </source>
</evidence>
<dbReference type="InterPro" id="IPR027417">
    <property type="entry name" value="P-loop_NTPase"/>
</dbReference>
<protein>
    <submittedName>
        <fullName evidence="1">TniB family NTP-binding protein</fullName>
    </submittedName>
</protein>
<dbReference type="SUPFAM" id="SSF52540">
    <property type="entry name" value="P-loop containing nucleoside triphosphate hydrolases"/>
    <property type="match status" value="1"/>
</dbReference>
<dbReference type="InterPro" id="IPR052026">
    <property type="entry name" value="ExeA_AAA_ATPase_DNA-bind"/>
</dbReference>
<dbReference type="Proteomes" id="UP001056819">
    <property type="component" value="Chromosome"/>
</dbReference>
<dbReference type="PANTHER" id="PTHR35894">
    <property type="entry name" value="GENERAL SECRETION PATHWAY PROTEIN A-RELATED"/>
    <property type="match status" value="1"/>
</dbReference>
<gene>
    <name evidence="1" type="ORF">LNQ82_06485</name>
</gene>
<dbReference type="RefSeq" id="WP_027022729.1">
    <property type="nucleotide sequence ID" value="NZ_CP097501.1"/>
</dbReference>
<dbReference type="EMBL" id="CP097501">
    <property type="protein sequence ID" value="URD66865.1"/>
    <property type="molecule type" value="Genomic_DNA"/>
</dbReference>
<reference evidence="1" key="1">
    <citation type="submission" date="2022-05" db="EMBL/GenBank/DDBJ databases">
        <title>Alysiella filiformis genome sequencing.</title>
        <authorList>
            <person name="Viehboeck T."/>
        </authorList>
    </citation>
    <scope>NUCLEOTIDE SEQUENCE</scope>
    <source>
        <strain evidence="1">DSM 2580</strain>
    </source>
</reference>